<proteinExistence type="predicted"/>
<dbReference type="STRING" id="1797589.A2784_04435"/>
<reference evidence="1 2" key="1">
    <citation type="journal article" date="2016" name="Nat. Commun.">
        <title>Thousands of microbial genomes shed light on interconnected biogeochemical processes in an aquifer system.</title>
        <authorList>
            <person name="Anantharaman K."/>
            <person name="Brown C.T."/>
            <person name="Hug L.A."/>
            <person name="Sharon I."/>
            <person name="Castelle C.J."/>
            <person name="Probst A.J."/>
            <person name="Thomas B.C."/>
            <person name="Singh A."/>
            <person name="Wilkins M.J."/>
            <person name="Karaoz U."/>
            <person name="Brodie E.L."/>
            <person name="Williams K.H."/>
            <person name="Hubbard S.S."/>
            <person name="Banfield J.F."/>
        </authorList>
    </citation>
    <scope>NUCLEOTIDE SEQUENCE [LARGE SCALE GENOMIC DNA]</scope>
</reference>
<sequence length="82" mass="9642">MAMQMVSTKDLRENFSRVKAAMEAGESLMLLYRSAPLAEIKPVRLKRRLRRFSTKQLKQWIVDDQLTPDEQRRIDALIKNLP</sequence>
<name>A0A1G1VK18_9BACT</name>
<evidence type="ECO:0000313" key="2">
    <source>
        <dbReference type="Proteomes" id="UP000177324"/>
    </source>
</evidence>
<organism evidence="1 2">
    <name type="scientific">Candidatus Chisholmbacteria bacterium RIFCSPHIGHO2_01_FULL_48_12</name>
    <dbReference type="NCBI Taxonomy" id="1797589"/>
    <lineage>
        <taxon>Bacteria</taxon>
        <taxon>Candidatus Chisholmiibacteriota</taxon>
    </lineage>
</organism>
<evidence type="ECO:0000313" key="1">
    <source>
        <dbReference type="EMBL" id="OGY15632.1"/>
    </source>
</evidence>
<accession>A0A1G1VK18</accession>
<comment type="caution">
    <text evidence="1">The sequence shown here is derived from an EMBL/GenBank/DDBJ whole genome shotgun (WGS) entry which is preliminary data.</text>
</comment>
<gene>
    <name evidence="1" type="ORF">A2784_04435</name>
</gene>
<dbReference type="Proteomes" id="UP000177324">
    <property type="component" value="Unassembled WGS sequence"/>
</dbReference>
<dbReference type="AlphaFoldDB" id="A0A1G1VK18"/>
<protein>
    <recommendedName>
        <fullName evidence="3">Antitoxin</fullName>
    </recommendedName>
</protein>
<evidence type="ECO:0008006" key="3">
    <source>
        <dbReference type="Google" id="ProtNLM"/>
    </source>
</evidence>
<dbReference type="EMBL" id="MHCH01000062">
    <property type="protein sequence ID" value="OGY15632.1"/>
    <property type="molecule type" value="Genomic_DNA"/>
</dbReference>